<protein>
    <submittedName>
        <fullName evidence="2">MaoC family dehydratase</fullName>
    </submittedName>
</protein>
<dbReference type="PANTHER" id="PTHR42993">
    <property type="entry name" value="MAOC-LIKE DEHYDRATASE DOMAIN-CONTAINING PROTEIN"/>
    <property type="match status" value="1"/>
</dbReference>
<proteinExistence type="predicted"/>
<dbReference type="PANTHER" id="PTHR42993:SF1">
    <property type="entry name" value="MAOC-LIKE DEHYDRATASE DOMAIN-CONTAINING PROTEIN"/>
    <property type="match status" value="1"/>
</dbReference>
<dbReference type="RefSeq" id="WP_369455330.1">
    <property type="nucleotide sequence ID" value="NZ_JBGCUO010000001.1"/>
</dbReference>
<evidence type="ECO:0000313" key="2">
    <source>
        <dbReference type="EMBL" id="MEY1662088.1"/>
    </source>
</evidence>
<dbReference type="InterPro" id="IPR039375">
    <property type="entry name" value="NodN-like"/>
</dbReference>
<dbReference type="InterPro" id="IPR002539">
    <property type="entry name" value="MaoC-like_dom"/>
</dbReference>
<gene>
    <name evidence="2" type="ORF">AB5I84_08005</name>
</gene>
<evidence type="ECO:0000259" key="1">
    <source>
        <dbReference type="Pfam" id="PF01575"/>
    </source>
</evidence>
<dbReference type="Gene3D" id="3.10.129.10">
    <property type="entry name" value="Hotdog Thioesterase"/>
    <property type="match status" value="1"/>
</dbReference>
<comment type="caution">
    <text evidence="2">The sequence shown here is derived from an EMBL/GenBank/DDBJ whole genome shotgun (WGS) entry which is preliminary data.</text>
</comment>
<dbReference type="CDD" id="cd03450">
    <property type="entry name" value="NodN"/>
    <property type="match status" value="1"/>
</dbReference>
<sequence>MKHIAATELEQYVGQELGLSDWFAIDQARIQAFADATLDHQYIHVDPERARETPFGSTIAHGFLTLALLPHLQRTIAGFVVPRDMKMAVNYGFDSVRFLAPVKVDQRIRARATLLAAEQRRAGQWLLRLEYTVEVEHEARPALRAEWLVLYFV</sequence>
<dbReference type="Proteomes" id="UP001562065">
    <property type="component" value="Unassembled WGS sequence"/>
</dbReference>
<name>A0ABV4AHU5_9GAMM</name>
<keyword evidence="3" id="KW-1185">Reference proteome</keyword>
<dbReference type="InterPro" id="IPR029069">
    <property type="entry name" value="HotDog_dom_sf"/>
</dbReference>
<evidence type="ECO:0000313" key="3">
    <source>
        <dbReference type="Proteomes" id="UP001562065"/>
    </source>
</evidence>
<dbReference type="Pfam" id="PF01575">
    <property type="entry name" value="MaoC_dehydratas"/>
    <property type="match status" value="1"/>
</dbReference>
<reference evidence="2 3" key="1">
    <citation type="submission" date="2024-07" db="EMBL/GenBank/DDBJ databases">
        <authorList>
            <person name="Ren Q."/>
        </authorList>
    </citation>
    <scope>NUCLEOTIDE SEQUENCE [LARGE SCALE GENOMIC DNA]</scope>
    <source>
        <strain evidence="2 3">REN37</strain>
    </source>
</reference>
<organism evidence="2 3">
    <name type="scientific">Isoalcanivorax beigongshangi</name>
    <dbReference type="NCBI Taxonomy" id="3238810"/>
    <lineage>
        <taxon>Bacteria</taxon>
        <taxon>Pseudomonadati</taxon>
        <taxon>Pseudomonadota</taxon>
        <taxon>Gammaproteobacteria</taxon>
        <taxon>Oceanospirillales</taxon>
        <taxon>Alcanivoracaceae</taxon>
        <taxon>Isoalcanivorax</taxon>
    </lineage>
</organism>
<dbReference type="EMBL" id="JBGCUO010000001">
    <property type="protein sequence ID" value="MEY1662088.1"/>
    <property type="molecule type" value="Genomic_DNA"/>
</dbReference>
<dbReference type="SUPFAM" id="SSF54637">
    <property type="entry name" value="Thioesterase/thiol ester dehydrase-isomerase"/>
    <property type="match status" value="1"/>
</dbReference>
<feature type="domain" description="MaoC-like" evidence="1">
    <location>
        <begin position="11"/>
        <end position="121"/>
    </location>
</feature>
<accession>A0ABV4AHU5</accession>